<dbReference type="AlphaFoldDB" id="A0A2R8AD41"/>
<dbReference type="OrthoDB" id="7353682at2"/>
<evidence type="ECO:0008006" key="3">
    <source>
        <dbReference type="Google" id="ProtNLM"/>
    </source>
</evidence>
<dbReference type="Pfam" id="PF12974">
    <property type="entry name" value="Phosphonate-bd"/>
    <property type="match status" value="1"/>
</dbReference>
<keyword evidence="2" id="KW-1185">Reference proteome</keyword>
<accession>A0A2R8AD41</accession>
<reference evidence="1 2" key="1">
    <citation type="submission" date="2018-03" db="EMBL/GenBank/DDBJ databases">
        <authorList>
            <person name="Keele B.F."/>
        </authorList>
    </citation>
    <scope>NUCLEOTIDE SEQUENCE [LARGE SCALE GENOMIC DNA]</scope>
    <source>
        <strain evidence="1 2">CeCT 8812</strain>
    </source>
</reference>
<organism evidence="1 2">
    <name type="scientific">Pontivivens insulae</name>
    <dbReference type="NCBI Taxonomy" id="1639689"/>
    <lineage>
        <taxon>Bacteria</taxon>
        <taxon>Pseudomonadati</taxon>
        <taxon>Pseudomonadota</taxon>
        <taxon>Alphaproteobacteria</taxon>
        <taxon>Rhodobacterales</taxon>
        <taxon>Paracoccaceae</taxon>
        <taxon>Pontivivens</taxon>
    </lineage>
</organism>
<dbReference type="RefSeq" id="WP_108782880.1">
    <property type="nucleotide sequence ID" value="NZ_OMKW01000003.1"/>
</dbReference>
<name>A0A2R8AD41_9RHOB</name>
<evidence type="ECO:0000313" key="2">
    <source>
        <dbReference type="Proteomes" id="UP000244932"/>
    </source>
</evidence>
<dbReference type="Gene3D" id="3.40.190.10">
    <property type="entry name" value="Periplasmic binding protein-like II"/>
    <property type="match status" value="2"/>
</dbReference>
<evidence type="ECO:0000313" key="1">
    <source>
        <dbReference type="EMBL" id="SPF30164.1"/>
    </source>
</evidence>
<gene>
    <name evidence="1" type="ORF">POI8812_02498</name>
</gene>
<dbReference type="Proteomes" id="UP000244932">
    <property type="component" value="Unassembled WGS sequence"/>
</dbReference>
<proteinExistence type="predicted"/>
<dbReference type="PANTHER" id="PTHR35841:SF1">
    <property type="entry name" value="PHOSPHONATES-BINDING PERIPLASMIC PROTEIN"/>
    <property type="match status" value="1"/>
</dbReference>
<dbReference type="SUPFAM" id="SSF53850">
    <property type="entry name" value="Periplasmic binding protein-like II"/>
    <property type="match status" value="1"/>
</dbReference>
<sequence length="241" mass="26113">MRASLPMYDFPEFRAETDAFWAAVRAAHGPDAPELLERDNPWIWDAEDLFLSQTCGWPWINGLAGSSQIVARPVLTCEGGGIGTYRSAMIVRTEQAEQPSNARFVANSAGSLSGWIGPRRWMSGQNMDVRDAPDLLSGGHRESVQMVRDGKADMAGIDAVSWHMIQQVDPVDGLSVIGWSDEAPALPYIASPNLSPGQIANLQTALRTAIAAPEVAGYRAATSIEDMVDATAEDYAVLHSW</sequence>
<dbReference type="PANTHER" id="PTHR35841">
    <property type="entry name" value="PHOSPHONATES-BINDING PERIPLASMIC PROTEIN"/>
    <property type="match status" value="1"/>
</dbReference>
<protein>
    <recommendedName>
        <fullName evidence="3">Phosphate-import protein PhnD</fullName>
    </recommendedName>
</protein>
<dbReference type="EMBL" id="OMKW01000003">
    <property type="protein sequence ID" value="SPF30164.1"/>
    <property type="molecule type" value="Genomic_DNA"/>
</dbReference>